<dbReference type="InterPro" id="IPR026082">
    <property type="entry name" value="ABCA"/>
</dbReference>
<keyword evidence="5" id="KW-0812">Transmembrane</keyword>
<evidence type="ECO:0000313" key="7">
    <source>
        <dbReference type="EMBL" id="KAK8835379.1"/>
    </source>
</evidence>
<evidence type="ECO:0000259" key="6">
    <source>
        <dbReference type="PROSITE" id="PS50893"/>
    </source>
</evidence>
<feature type="transmembrane region" description="Helical" evidence="5">
    <location>
        <begin position="52"/>
        <end position="69"/>
    </location>
</feature>
<feature type="transmembrane region" description="Helical" evidence="5">
    <location>
        <begin position="382"/>
        <end position="402"/>
    </location>
</feature>
<dbReference type="PANTHER" id="PTHR19229:SF36">
    <property type="entry name" value="ATP-BINDING CASSETTE SUB-FAMILY A MEMBER 2"/>
    <property type="match status" value="1"/>
</dbReference>
<evidence type="ECO:0000256" key="5">
    <source>
        <dbReference type="SAM" id="Phobius"/>
    </source>
</evidence>
<dbReference type="EMBL" id="JAPFFF010000162">
    <property type="protein sequence ID" value="KAK8835379.1"/>
    <property type="molecule type" value="Genomic_DNA"/>
</dbReference>
<dbReference type="InterPro" id="IPR003439">
    <property type="entry name" value="ABC_transporter-like_ATP-bd"/>
</dbReference>
<dbReference type="SMART" id="SM00382">
    <property type="entry name" value="AAA"/>
    <property type="match status" value="1"/>
</dbReference>
<organism evidence="7 9">
    <name type="scientific">Tritrichomonas musculus</name>
    <dbReference type="NCBI Taxonomy" id="1915356"/>
    <lineage>
        <taxon>Eukaryota</taxon>
        <taxon>Metamonada</taxon>
        <taxon>Parabasalia</taxon>
        <taxon>Tritrichomonadida</taxon>
        <taxon>Tritrichomonadidae</taxon>
        <taxon>Tritrichomonas</taxon>
    </lineage>
</organism>
<evidence type="ECO:0000313" key="8">
    <source>
        <dbReference type="EMBL" id="KAK8858215.1"/>
    </source>
</evidence>
<keyword evidence="5" id="KW-0472">Membrane</keyword>
<keyword evidence="4" id="KW-0067">ATP-binding</keyword>
<dbReference type="Proteomes" id="UP001470230">
    <property type="component" value="Unassembled WGS sequence"/>
</dbReference>
<dbReference type="InterPro" id="IPR017871">
    <property type="entry name" value="ABC_transporter-like_CS"/>
</dbReference>
<feature type="transmembrane region" description="Helical" evidence="5">
    <location>
        <begin position="317"/>
        <end position="339"/>
    </location>
</feature>
<gene>
    <name evidence="7" type="ORF">M9Y10_011809</name>
    <name evidence="8" type="ORF">M9Y10_013316</name>
</gene>
<protein>
    <recommendedName>
        <fullName evidence="6">ABC transporter domain-containing protein</fullName>
    </recommendedName>
</protein>
<dbReference type="PANTHER" id="PTHR19229">
    <property type="entry name" value="ATP-BINDING CASSETTE TRANSPORTER SUBFAMILY A ABCA"/>
    <property type="match status" value="1"/>
</dbReference>
<evidence type="ECO:0000256" key="2">
    <source>
        <dbReference type="ARBA" id="ARBA00022737"/>
    </source>
</evidence>
<dbReference type="InterPro" id="IPR003593">
    <property type="entry name" value="AAA+_ATPase"/>
</dbReference>
<feature type="transmembrane region" description="Helical" evidence="5">
    <location>
        <begin position="275"/>
        <end position="297"/>
    </location>
</feature>
<reference evidence="7 9" key="1">
    <citation type="submission" date="2024-04" db="EMBL/GenBank/DDBJ databases">
        <title>Tritrichomonas musculus Genome.</title>
        <authorList>
            <person name="Alves-Ferreira E."/>
            <person name="Grigg M."/>
            <person name="Lorenzi H."/>
            <person name="Galac M."/>
        </authorList>
    </citation>
    <scope>NUCLEOTIDE SEQUENCE [LARGE SCALE GENOMIC DNA]</scope>
    <source>
        <strain evidence="7 9">EAF2021</strain>
    </source>
</reference>
<keyword evidence="3" id="KW-0547">Nucleotide-binding</keyword>
<name>A0ABR2GN58_9EUKA</name>
<accession>A0ABR2GN58</accession>
<evidence type="ECO:0000313" key="9">
    <source>
        <dbReference type="Proteomes" id="UP001470230"/>
    </source>
</evidence>
<dbReference type="PROSITE" id="PS00211">
    <property type="entry name" value="ABC_TRANSPORTER_1"/>
    <property type="match status" value="1"/>
</dbReference>
<evidence type="ECO:0000256" key="1">
    <source>
        <dbReference type="ARBA" id="ARBA00022448"/>
    </source>
</evidence>
<feature type="domain" description="ABC transporter" evidence="6">
    <location>
        <begin position="520"/>
        <end position="751"/>
    </location>
</feature>
<feature type="transmembrane region" description="Helical" evidence="5">
    <location>
        <begin position="452"/>
        <end position="477"/>
    </location>
</feature>
<keyword evidence="5" id="KW-1133">Transmembrane helix</keyword>
<feature type="transmembrane region" description="Helical" evidence="5">
    <location>
        <begin position="351"/>
        <end position="376"/>
    </location>
</feature>
<dbReference type="InterPro" id="IPR027417">
    <property type="entry name" value="P-loop_NTPase"/>
</dbReference>
<dbReference type="SUPFAM" id="SSF52540">
    <property type="entry name" value="P-loop containing nucleoside triphosphate hydrolases"/>
    <property type="match status" value="1"/>
</dbReference>
<dbReference type="Gene3D" id="3.40.50.300">
    <property type="entry name" value="P-loop containing nucleotide triphosphate hydrolases"/>
    <property type="match status" value="1"/>
</dbReference>
<keyword evidence="2" id="KW-0677">Repeat</keyword>
<evidence type="ECO:0000256" key="4">
    <source>
        <dbReference type="ARBA" id="ARBA00022840"/>
    </source>
</evidence>
<sequence length="838" mass="95413">MEETLNTSSVADPCEINFIDSSFDIETDPNALSSSKIFFKDLWKAKFRDKNFIVFYIIGLFVAILLIVIDSTSLNTIPEDKNPSYTYFDDPYLHFFIQVYSDNFLLSLAPKNSEIVNEINNFFSSTYNISFNLKDTIKEIKDYLYSDDDYGIGAYFNQIKSTDSVSKYDISFLKKSSPEYANLVFYLSVVKFISEKGINSQNESLQNLNNNDKKMKERSNRIEFDECKKNIRKCISNQIKLFDDNENNNSYLFNISSRSYSHPKMKPTFGYDSTTSFYIILAYFYISISSSVMIFKYNKEKILFFLNINGLSVMKMYQLLILCILLENVPITIVVSVAITFISKSLRGSNFLIVIISTILMALGRTFFNFASTVFFMNFNNFGIHFVISIMFPVIFMMFSMFKNKLPLPLFYVLSAISPSQSYMMGFSVMTICKEKIGSLSFSLMNTKFGGMSMSEVLGLQICNTIIMLLLMILFILNMKRLYGNALIGWKNMFKINYWKRLFNKSKGKKTIHCETNNVIKIIDLEKTYKGNVETKALNGVNCQIGKNEAIIMIGPNGCGKSTLINCIIGTIPVDSGDIEFFEENLDGDFTIIYDNLGIVFQDNVLINELTVNEHFELIGSIHSFSKEKIESYSNYLLSLLCMSDCKGSRASDLSGGQKRKLCISLAILHRPPLLIFDEPTAGVDAQSRQTIWKAISLFKDTTALITTHALEEAESICSRMFIMVKGQITFMGTPSELRKEADCGYILTVIEENPDININLMDNLLEFVRNRIPEAKPLVGKDKSIVFPTDLKVADLLEDIDNSKESLGIVKYTLSVQNIEESLVKLIQNEEVDQMKS</sequence>
<dbReference type="EMBL" id="JAPFFF010000019">
    <property type="protein sequence ID" value="KAK8858215.1"/>
    <property type="molecule type" value="Genomic_DNA"/>
</dbReference>
<keyword evidence="9" id="KW-1185">Reference proteome</keyword>
<dbReference type="Pfam" id="PF00005">
    <property type="entry name" value="ABC_tran"/>
    <property type="match status" value="1"/>
</dbReference>
<proteinExistence type="predicted"/>
<keyword evidence="1" id="KW-0813">Transport</keyword>
<dbReference type="PROSITE" id="PS50893">
    <property type="entry name" value="ABC_TRANSPORTER_2"/>
    <property type="match status" value="1"/>
</dbReference>
<evidence type="ECO:0000256" key="3">
    <source>
        <dbReference type="ARBA" id="ARBA00022741"/>
    </source>
</evidence>
<comment type="caution">
    <text evidence="7">The sequence shown here is derived from an EMBL/GenBank/DDBJ whole genome shotgun (WGS) entry which is preliminary data.</text>
</comment>